<accession>A0A3F2Y473</accession>
<feature type="region of interest" description="Disordered" evidence="1">
    <location>
        <begin position="233"/>
        <end position="270"/>
    </location>
</feature>
<dbReference type="Proteomes" id="UP000478008">
    <property type="component" value="Unassembled WGS sequence"/>
</dbReference>
<feature type="compositionally biased region" description="Basic and acidic residues" evidence="1">
    <location>
        <begin position="62"/>
        <end position="72"/>
    </location>
</feature>
<sequence length="270" mass="31106">MSLSNEICSVCHSTWLTDNPGQNAYGVCGKCRRKQRRQRRKQKKRKPGMNFGNTQPALQYNDSRRSPKREYGHNYGKPPFSGGPNNMNFRLVPEGPKSNMINPNDGSSLRIKNAHLNASPEMHQLISEKFGHEYGEQLGEKELEQYHEQTSKIIDLFKKAQILARNSKISRIKAFSQRLKVEQQLRKQERKSLEKLELRKRGRLDLCRMMPSYPCAFDEAELAVDDFNPRRIYTGDKKPPSRFYGNSPVNSPSYYGQSRTASPYEGDSDV</sequence>
<name>A0A3F2Y473_DEKBR</name>
<reference evidence="2 3" key="1">
    <citation type="submission" date="2019-07" db="EMBL/GenBank/DDBJ databases">
        <authorList>
            <person name="Friedrich A."/>
            <person name="Schacherer J."/>
        </authorList>
    </citation>
    <scope>NUCLEOTIDE SEQUENCE [LARGE SCALE GENOMIC DNA]</scope>
</reference>
<feature type="region of interest" description="Disordered" evidence="1">
    <location>
        <begin position="30"/>
        <end position="86"/>
    </location>
</feature>
<feature type="compositionally biased region" description="Polar residues" evidence="1">
    <location>
        <begin position="247"/>
        <end position="261"/>
    </location>
</feature>
<gene>
    <name evidence="2" type="ORF">DEBR0S3_13168G</name>
</gene>
<evidence type="ECO:0000313" key="2">
    <source>
        <dbReference type="EMBL" id="VUG18505.1"/>
    </source>
</evidence>
<keyword evidence="3" id="KW-1185">Reference proteome</keyword>
<organism evidence="2 3">
    <name type="scientific">Dekkera bruxellensis</name>
    <name type="common">Brettanomyces custersii</name>
    <dbReference type="NCBI Taxonomy" id="5007"/>
    <lineage>
        <taxon>Eukaryota</taxon>
        <taxon>Fungi</taxon>
        <taxon>Dikarya</taxon>
        <taxon>Ascomycota</taxon>
        <taxon>Saccharomycotina</taxon>
        <taxon>Pichiomycetes</taxon>
        <taxon>Pichiales</taxon>
        <taxon>Pichiaceae</taxon>
        <taxon>Brettanomyces</taxon>
    </lineage>
</organism>
<evidence type="ECO:0000313" key="3">
    <source>
        <dbReference type="Proteomes" id="UP000478008"/>
    </source>
</evidence>
<dbReference type="EMBL" id="CABFWN010000003">
    <property type="protein sequence ID" value="VUG18505.1"/>
    <property type="molecule type" value="Genomic_DNA"/>
</dbReference>
<feature type="compositionally biased region" description="Basic residues" evidence="1">
    <location>
        <begin position="30"/>
        <end position="47"/>
    </location>
</feature>
<evidence type="ECO:0000256" key="1">
    <source>
        <dbReference type="SAM" id="MobiDB-lite"/>
    </source>
</evidence>
<proteinExistence type="predicted"/>
<protein>
    <submittedName>
        <fullName evidence="2">DEBR0S3_13168g1_1</fullName>
    </submittedName>
</protein>
<feature type="compositionally biased region" description="Polar residues" evidence="1">
    <location>
        <begin position="51"/>
        <end position="61"/>
    </location>
</feature>
<dbReference type="AlphaFoldDB" id="A0A3F2Y473"/>